<evidence type="ECO:0000313" key="10">
    <source>
        <dbReference type="EMBL" id="MBC5640101.1"/>
    </source>
</evidence>
<dbReference type="AlphaFoldDB" id="A0A8I0A9U1"/>
<dbReference type="Proteomes" id="UP000662088">
    <property type="component" value="Unassembled WGS sequence"/>
</dbReference>
<evidence type="ECO:0000313" key="11">
    <source>
        <dbReference type="Proteomes" id="UP000662088"/>
    </source>
</evidence>
<dbReference type="InterPro" id="IPR004692">
    <property type="entry name" value="SecG"/>
</dbReference>
<accession>A0A8I0A9U1</accession>
<dbReference type="EMBL" id="JACOOQ010000009">
    <property type="protein sequence ID" value="MBC5640101.1"/>
    <property type="molecule type" value="Genomic_DNA"/>
</dbReference>
<comment type="function">
    <text evidence="9">Involved in protein export. Participates in an early event of protein translocation.</text>
</comment>
<evidence type="ECO:0000256" key="9">
    <source>
        <dbReference type="RuleBase" id="RU365087"/>
    </source>
</evidence>
<reference evidence="10" key="1">
    <citation type="submission" date="2020-08" db="EMBL/GenBank/DDBJ databases">
        <title>Genome public.</title>
        <authorList>
            <person name="Liu C."/>
            <person name="Sun Q."/>
        </authorList>
    </citation>
    <scope>NUCLEOTIDE SEQUENCE</scope>
    <source>
        <strain evidence="10">NSJ-42</strain>
    </source>
</reference>
<dbReference type="NCBIfam" id="TIGR00810">
    <property type="entry name" value="secG"/>
    <property type="match status" value="1"/>
</dbReference>
<evidence type="ECO:0000256" key="7">
    <source>
        <dbReference type="ARBA" id="ARBA00023010"/>
    </source>
</evidence>
<keyword evidence="9" id="KW-1003">Cell membrane</keyword>
<keyword evidence="3 9" id="KW-0813">Transport</keyword>
<organism evidence="10 11">
    <name type="scientific">Clostridium lentum</name>
    <dbReference type="NCBI Taxonomy" id="2763037"/>
    <lineage>
        <taxon>Bacteria</taxon>
        <taxon>Bacillati</taxon>
        <taxon>Bacillota</taxon>
        <taxon>Clostridia</taxon>
        <taxon>Eubacteriales</taxon>
        <taxon>Clostridiaceae</taxon>
        <taxon>Clostridium</taxon>
    </lineage>
</organism>
<keyword evidence="7 9" id="KW-0811">Translocation</keyword>
<gene>
    <name evidence="10" type="primary">secG</name>
    <name evidence="10" type="ORF">H8R92_06595</name>
</gene>
<sequence length="78" mass="8464">MLTKILFAIEIVVGLIVIVSILMQKSKADALSGLIQGSKNETFFAKNKGRTKEALLAKVTMISMLLFAINTIALNVVK</sequence>
<dbReference type="GO" id="GO:0015450">
    <property type="term" value="F:protein-transporting ATPase activity"/>
    <property type="evidence" value="ECO:0007669"/>
    <property type="project" value="UniProtKB-UniRule"/>
</dbReference>
<evidence type="ECO:0000256" key="5">
    <source>
        <dbReference type="ARBA" id="ARBA00022927"/>
    </source>
</evidence>
<feature type="transmembrane region" description="Helical" evidence="9">
    <location>
        <begin position="55"/>
        <end position="77"/>
    </location>
</feature>
<comment type="caution">
    <text evidence="10">The sequence shown here is derived from an EMBL/GenBank/DDBJ whole genome shotgun (WGS) entry which is preliminary data.</text>
</comment>
<keyword evidence="8 9" id="KW-0472">Membrane</keyword>
<keyword evidence="5 9" id="KW-0653">Protein transport</keyword>
<evidence type="ECO:0000256" key="2">
    <source>
        <dbReference type="ARBA" id="ARBA00008445"/>
    </source>
</evidence>
<evidence type="ECO:0000256" key="4">
    <source>
        <dbReference type="ARBA" id="ARBA00022692"/>
    </source>
</evidence>
<comment type="subcellular location">
    <subcellularLocation>
        <location evidence="9">Cell membrane</location>
        <topology evidence="9">Multi-pass membrane protein</topology>
    </subcellularLocation>
    <subcellularLocation>
        <location evidence="1">Membrane</location>
        <topology evidence="1">Multi-pass membrane protein</topology>
    </subcellularLocation>
</comment>
<protein>
    <recommendedName>
        <fullName evidence="9">Protein-export membrane protein SecG</fullName>
    </recommendedName>
</protein>
<keyword evidence="11" id="KW-1185">Reference proteome</keyword>
<evidence type="ECO:0000256" key="8">
    <source>
        <dbReference type="ARBA" id="ARBA00023136"/>
    </source>
</evidence>
<evidence type="ECO:0000256" key="1">
    <source>
        <dbReference type="ARBA" id="ARBA00004141"/>
    </source>
</evidence>
<dbReference type="GO" id="GO:0009306">
    <property type="term" value="P:protein secretion"/>
    <property type="evidence" value="ECO:0007669"/>
    <property type="project" value="UniProtKB-UniRule"/>
</dbReference>
<feature type="transmembrane region" description="Helical" evidence="9">
    <location>
        <begin position="6"/>
        <end position="23"/>
    </location>
</feature>
<proteinExistence type="inferred from homology"/>
<dbReference type="RefSeq" id="WP_186835035.1">
    <property type="nucleotide sequence ID" value="NZ_JACOOQ010000009.1"/>
</dbReference>
<keyword evidence="4 9" id="KW-0812">Transmembrane</keyword>
<comment type="similarity">
    <text evidence="2 9">Belongs to the SecG family.</text>
</comment>
<dbReference type="GO" id="GO:0005886">
    <property type="term" value="C:plasma membrane"/>
    <property type="evidence" value="ECO:0007669"/>
    <property type="project" value="UniProtKB-SubCell"/>
</dbReference>
<evidence type="ECO:0000256" key="3">
    <source>
        <dbReference type="ARBA" id="ARBA00022448"/>
    </source>
</evidence>
<keyword evidence="6 9" id="KW-1133">Transmembrane helix</keyword>
<name>A0A8I0A9U1_9CLOT</name>
<dbReference type="Pfam" id="PF03840">
    <property type="entry name" value="SecG"/>
    <property type="match status" value="1"/>
</dbReference>
<evidence type="ECO:0000256" key="6">
    <source>
        <dbReference type="ARBA" id="ARBA00022989"/>
    </source>
</evidence>